<dbReference type="Proteomes" id="UP001180020">
    <property type="component" value="Unassembled WGS sequence"/>
</dbReference>
<reference evidence="2" key="1">
    <citation type="journal article" date="2023" name="Nat. Commun.">
        <title>Diploid and tetraploid genomes of Acorus and the evolution of monocots.</title>
        <authorList>
            <person name="Ma L."/>
            <person name="Liu K.W."/>
            <person name="Li Z."/>
            <person name="Hsiao Y.Y."/>
            <person name="Qi Y."/>
            <person name="Fu T."/>
            <person name="Tang G.D."/>
            <person name="Zhang D."/>
            <person name="Sun W.H."/>
            <person name="Liu D.K."/>
            <person name="Li Y."/>
            <person name="Chen G.Z."/>
            <person name="Liu X.D."/>
            <person name="Liao X.Y."/>
            <person name="Jiang Y.T."/>
            <person name="Yu X."/>
            <person name="Hao Y."/>
            <person name="Huang J."/>
            <person name="Zhao X.W."/>
            <person name="Ke S."/>
            <person name="Chen Y.Y."/>
            <person name="Wu W.L."/>
            <person name="Hsu J.L."/>
            <person name="Lin Y.F."/>
            <person name="Huang M.D."/>
            <person name="Li C.Y."/>
            <person name="Huang L."/>
            <person name="Wang Z.W."/>
            <person name="Zhao X."/>
            <person name="Zhong W.Y."/>
            <person name="Peng D.H."/>
            <person name="Ahmad S."/>
            <person name="Lan S."/>
            <person name="Zhang J.S."/>
            <person name="Tsai W.C."/>
            <person name="Van de Peer Y."/>
            <person name="Liu Z.J."/>
        </authorList>
    </citation>
    <scope>NUCLEOTIDE SEQUENCE</scope>
    <source>
        <strain evidence="2">CP</strain>
    </source>
</reference>
<dbReference type="EMBL" id="JAUJYO010000007">
    <property type="protein sequence ID" value="KAK1311711.1"/>
    <property type="molecule type" value="Genomic_DNA"/>
</dbReference>
<feature type="region of interest" description="Disordered" evidence="1">
    <location>
        <begin position="174"/>
        <end position="209"/>
    </location>
</feature>
<sequence>MGPANPDAEDKDKRERPPSSSHEVCVYRARSRSHLRSLVFSLLHPPIAASFGCDANVKHGDFGNKVEDMLRRVIQGGEIFNIYTKYISDYIHKEAKSNIFSHIQAGDAILLPTFFTLMQACSSLSHLNLEVGMKVFTFKWRKFGGDEVWGQRTLGIGGDKSKAIRCGERQVRPRYGPSDCGRDTGHPITGPSHPTVDVNRIRPSDAMNP</sequence>
<protein>
    <submittedName>
        <fullName evidence="2">Uncharacterized protein</fullName>
    </submittedName>
</protein>
<evidence type="ECO:0000313" key="3">
    <source>
        <dbReference type="Proteomes" id="UP001180020"/>
    </source>
</evidence>
<evidence type="ECO:0000256" key="1">
    <source>
        <dbReference type="SAM" id="MobiDB-lite"/>
    </source>
</evidence>
<keyword evidence="3" id="KW-1185">Reference proteome</keyword>
<name>A0AAV9EDZ5_ACOCL</name>
<dbReference type="AlphaFoldDB" id="A0AAV9EDZ5"/>
<feature type="compositionally biased region" description="Basic and acidic residues" evidence="1">
    <location>
        <begin position="8"/>
        <end position="17"/>
    </location>
</feature>
<evidence type="ECO:0000313" key="2">
    <source>
        <dbReference type="EMBL" id="KAK1311711.1"/>
    </source>
</evidence>
<comment type="caution">
    <text evidence="2">The sequence shown here is derived from an EMBL/GenBank/DDBJ whole genome shotgun (WGS) entry which is preliminary data.</text>
</comment>
<feature type="region of interest" description="Disordered" evidence="1">
    <location>
        <begin position="1"/>
        <end position="23"/>
    </location>
</feature>
<gene>
    <name evidence="2" type="ORF">QJS10_CPA07g00638</name>
</gene>
<organism evidence="2 3">
    <name type="scientific">Acorus calamus</name>
    <name type="common">Sweet flag</name>
    <dbReference type="NCBI Taxonomy" id="4465"/>
    <lineage>
        <taxon>Eukaryota</taxon>
        <taxon>Viridiplantae</taxon>
        <taxon>Streptophyta</taxon>
        <taxon>Embryophyta</taxon>
        <taxon>Tracheophyta</taxon>
        <taxon>Spermatophyta</taxon>
        <taxon>Magnoliopsida</taxon>
        <taxon>Liliopsida</taxon>
        <taxon>Acoraceae</taxon>
        <taxon>Acorus</taxon>
    </lineage>
</organism>
<accession>A0AAV9EDZ5</accession>
<reference evidence="2" key="2">
    <citation type="submission" date="2023-06" db="EMBL/GenBank/DDBJ databases">
        <authorList>
            <person name="Ma L."/>
            <person name="Liu K.-W."/>
            <person name="Li Z."/>
            <person name="Hsiao Y.-Y."/>
            <person name="Qi Y."/>
            <person name="Fu T."/>
            <person name="Tang G."/>
            <person name="Zhang D."/>
            <person name="Sun W.-H."/>
            <person name="Liu D.-K."/>
            <person name="Li Y."/>
            <person name="Chen G.-Z."/>
            <person name="Liu X.-D."/>
            <person name="Liao X.-Y."/>
            <person name="Jiang Y.-T."/>
            <person name="Yu X."/>
            <person name="Hao Y."/>
            <person name="Huang J."/>
            <person name="Zhao X.-W."/>
            <person name="Ke S."/>
            <person name="Chen Y.-Y."/>
            <person name="Wu W.-L."/>
            <person name="Hsu J.-L."/>
            <person name="Lin Y.-F."/>
            <person name="Huang M.-D."/>
            <person name="Li C.-Y."/>
            <person name="Huang L."/>
            <person name="Wang Z.-W."/>
            <person name="Zhao X."/>
            <person name="Zhong W.-Y."/>
            <person name="Peng D.-H."/>
            <person name="Ahmad S."/>
            <person name="Lan S."/>
            <person name="Zhang J.-S."/>
            <person name="Tsai W.-C."/>
            <person name="Van De Peer Y."/>
            <person name="Liu Z.-J."/>
        </authorList>
    </citation>
    <scope>NUCLEOTIDE SEQUENCE</scope>
    <source>
        <strain evidence="2">CP</strain>
        <tissue evidence="2">Leaves</tissue>
    </source>
</reference>
<proteinExistence type="predicted"/>